<dbReference type="Proteomes" id="UP000636800">
    <property type="component" value="Chromosome 3"/>
</dbReference>
<protein>
    <submittedName>
        <fullName evidence="3">Uncharacterized protein</fullName>
    </submittedName>
</protein>
<comment type="caution">
    <text evidence="3">The sequence shown here is derived from an EMBL/GenBank/DDBJ whole genome shotgun (WGS) entry which is preliminary data.</text>
</comment>
<reference evidence="4 5" key="1">
    <citation type="journal article" date="2020" name="Nat. Food">
        <title>A phased Vanilla planifolia genome enables genetic improvement of flavour and production.</title>
        <authorList>
            <person name="Hasing T."/>
            <person name="Tang H."/>
            <person name="Brym M."/>
            <person name="Khazi F."/>
            <person name="Huang T."/>
            <person name="Chambers A.H."/>
        </authorList>
    </citation>
    <scope>NUCLEOTIDE SEQUENCE [LARGE SCALE GENOMIC DNA]</scope>
    <source>
        <tissue evidence="3">Leaf</tissue>
    </source>
</reference>
<evidence type="ECO:0000313" key="2">
    <source>
        <dbReference type="EMBL" id="KAG0488947.1"/>
    </source>
</evidence>
<gene>
    <name evidence="3" type="ORF">HPP92_007534</name>
    <name evidence="2" type="ORF">HPP92_007758</name>
</gene>
<organism evidence="3 5">
    <name type="scientific">Vanilla planifolia</name>
    <name type="common">Vanilla</name>
    <dbReference type="NCBI Taxonomy" id="51239"/>
    <lineage>
        <taxon>Eukaryota</taxon>
        <taxon>Viridiplantae</taxon>
        <taxon>Streptophyta</taxon>
        <taxon>Embryophyta</taxon>
        <taxon>Tracheophyta</taxon>
        <taxon>Spermatophyta</taxon>
        <taxon>Magnoliopsida</taxon>
        <taxon>Liliopsida</taxon>
        <taxon>Asparagales</taxon>
        <taxon>Orchidaceae</taxon>
        <taxon>Vanilloideae</taxon>
        <taxon>Vanilleae</taxon>
        <taxon>Vanilla</taxon>
    </lineage>
</organism>
<proteinExistence type="predicted"/>
<dbReference type="Proteomes" id="UP000639772">
    <property type="component" value="Chromosome 3"/>
</dbReference>
<evidence type="ECO:0000256" key="1">
    <source>
        <dbReference type="SAM" id="MobiDB-lite"/>
    </source>
</evidence>
<dbReference type="EMBL" id="JADCNM010000003">
    <property type="protein sequence ID" value="KAG0490671.1"/>
    <property type="molecule type" value="Genomic_DNA"/>
</dbReference>
<keyword evidence="4" id="KW-1185">Reference proteome</keyword>
<dbReference type="EMBL" id="JADCNL010000003">
    <property type="protein sequence ID" value="KAG0488947.1"/>
    <property type="molecule type" value="Genomic_DNA"/>
</dbReference>
<feature type="compositionally biased region" description="Basic residues" evidence="1">
    <location>
        <begin position="72"/>
        <end position="82"/>
    </location>
</feature>
<evidence type="ECO:0000313" key="3">
    <source>
        <dbReference type="EMBL" id="KAG0490671.1"/>
    </source>
</evidence>
<feature type="region of interest" description="Disordered" evidence="1">
    <location>
        <begin position="60"/>
        <end position="82"/>
    </location>
</feature>
<sequence length="82" mass="9455">MWEGKDEEIIRRSISFGSIIGWSNSSGLFLRKSLSSSSSAVLQGPTSCYHRLSQSMRLFSEEEGETETSRGIKQRRRRRWRG</sequence>
<accession>A0A835REB0</accession>
<evidence type="ECO:0000313" key="4">
    <source>
        <dbReference type="Proteomes" id="UP000636800"/>
    </source>
</evidence>
<name>A0A835REB0_VANPL</name>
<dbReference type="AlphaFoldDB" id="A0A835REB0"/>
<evidence type="ECO:0000313" key="5">
    <source>
        <dbReference type="Proteomes" id="UP000639772"/>
    </source>
</evidence>